<dbReference type="Gene3D" id="1.20.1250.20">
    <property type="entry name" value="MFS general substrate transporter like domains"/>
    <property type="match status" value="1"/>
</dbReference>
<protein>
    <recommendedName>
        <fullName evidence="4">MFS transporter</fullName>
    </recommendedName>
</protein>
<keyword evidence="1" id="KW-0812">Transmembrane</keyword>
<proteinExistence type="predicted"/>
<evidence type="ECO:0000313" key="3">
    <source>
        <dbReference type="Proteomes" id="UP001500994"/>
    </source>
</evidence>
<comment type="caution">
    <text evidence="2">The sequence shown here is derived from an EMBL/GenBank/DDBJ whole genome shotgun (WGS) entry which is preliminary data.</text>
</comment>
<feature type="transmembrane region" description="Helical" evidence="1">
    <location>
        <begin position="213"/>
        <end position="234"/>
    </location>
</feature>
<reference evidence="3" key="1">
    <citation type="journal article" date="2019" name="Int. J. Syst. Evol. Microbiol.">
        <title>The Global Catalogue of Microorganisms (GCM) 10K type strain sequencing project: providing services to taxonomists for standard genome sequencing and annotation.</title>
        <authorList>
            <consortium name="The Broad Institute Genomics Platform"/>
            <consortium name="The Broad Institute Genome Sequencing Center for Infectious Disease"/>
            <person name="Wu L."/>
            <person name="Ma J."/>
        </authorList>
    </citation>
    <scope>NUCLEOTIDE SEQUENCE [LARGE SCALE GENOMIC DNA]</scope>
    <source>
        <strain evidence="3">JCM 16374</strain>
    </source>
</reference>
<feature type="transmembrane region" description="Helical" evidence="1">
    <location>
        <begin position="338"/>
        <end position="357"/>
    </location>
</feature>
<gene>
    <name evidence="2" type="ORF">GCM10009864_51040</name>
</gene>
<dbReference type="SUPFAM" id="SSF103473">
    <property type="entry name" value="MFS general substrate transporter"/>
    <property type="match status" value="1"/>
</dbReference>
<feature type="transmembrane region" description="Helical" evidence="1">
    <location>
        <begin position="299"/>
        <end position="317"/>
    </location>
</feature>
<keyword evidence="1" id="KW-0472">Membrane</keyword>
<name>A0ABP6EUT1_9ACTN</name>
<dbReference type="InterPro" id="IPR036259">
    <property type="entry name" value="MFS_trans_sf"/>
</dbReference>
<keyword evidence="1" id="KW-1133">Transmembrane helix</keyword>
<feature type="transmembrane region" description="Helical" evidence="1">
    <location>
        <begin position="67"/>
        <end position="89"/>
    </location>
</feature>
<feature type="transmembrane region" description="Helical" evidence="1">
    <location>
        <begin position="158"/>
        <end position="177"/>
    </location>
</feature>
<dbReference type="EMBL" id="BAAARK010000018">
    <property type="protein sequence ID" value="GAA2673976.1"/>
    <property type="molecule type" value="Genomic_DNA"/>
</dbReference>
<feature type="transmembrane region" description="Helical" evidence="1">
    <location>
        <begin position="363"/>
        <end position="384"/>
    </location>
</feature>
<sequence length="397" mass="42540">MKATFSTILLSSLGSTVLWLLLVPSFQAQTHSDGLVGLLGMERQVLGVVGALLVGVWADRGRIGRKFALLQGMQLALAAAFLLLTWLGTAGPDFVLVWTALRFTLVGASSVLAYRLLADASGSSAQGAVLQMVTSPQGAMVFAAVLCAAIPAWTAHTLVVALVFDIASSLLVIWLLLARPEPGEGEFGFEWRHVLRRGGAAVRSYWLPELWPWNLLQLAFLVSLSGMMVYASVIAEAQTLVPTGIAFSGAWFFYGLAFWLTAPLLRNPERSHRWALAFAGALTVCGAIGAVVGRSAFPVHMALYVVLTFVNAYWIHFTNARILEPAPAAHLGQIRASMIFYLGLVFGVGEQLVGLVLELRTGLLLLGLAHVVGGIALACALLTLRTRTRRRALVPAA</sequence>
<feature type="transmembrane region" description="Helical" evidence="1">
    <location>
        <begin position="44"/>
        <end position="60"/>
    </location>
</feature>
<dbReference type="Proteomes" id="UP001500994">
    <property type="component" value="Unassembled WGS sequence"/>
</dbReference>
<evidence type="ECO:0008006" key="4">
    <source>
        <dbReference type="Google" id="ProtNLM"/>
    </source>
</evidence>
<feature type="transmembrane region" description="Helical" evidence="1">
    <location>
        <begin position="240"/>
        <end position="262"/>
    </location>
</feature>
<evidence type="ECO:0000256" key="1">
    <source>
        <dbReference type="SAM" id="Phobius"/>
    </source>
</evidence>
<organism evidence="2 3">
    <name type="scientific">Streptomyces lunalinharesii</name>
    <dbReference type="NCBI Taxonomy" id="333384"/>
    <lineage>
        <taxon>Bacteria</taxon>
        <taxon>Bacillati</taxon>
        <taxon>Actinomycetota</taxon>
        <taxon>Actinomycetes</taxon>
        <taxon>Kitasatosporales</taxon>
        <taxon>Streptomycetaceae</taxon>
        <taxon>Streptomyces</taxon>
    </lineage>
</organism>
<accession>A0ABP6EUT1</accession>
<keyword evidence="3" id="KW-1185">Reference proteome</keyword>
<feature type="transmembrane region" description="Helical" evidence="1">
    <location>
        <begin position="129"/>
        <end position="152"/>
    </location>
</feature>
<feature type="transmembrane region" description="Helical" evidence="1">
    <location>
        <begin position="274"/>
        <end position="293"/>
    </location>
</feature>
<evidence type="ECO:0000313" key="2">
    <source>
        <dbReference type="EMBL" id="GAA2673976.1"/>
    </source>
</evidence>
<feature type="transmembrane region" description="Helical" evidence="1">
    <location>
        <begin position="95"/>
        <end position="117"/>
    </location>
</feature>